<evidence type="ECO:0000313" key="1">
    <source>
        <dbReference type="EMBL" id="DAE17309.1"/>
    </source>
</evidence>
<name>A0A8S5QEW2_9CAUD</name>
<accession>A0A8S5QEW2</accession>
<sequence length="37" mass="4279">MFVSNFVTENQVCDNGRQRSPDRGLLQTRKVCDSFVM</sequence>
<organism evidence="1">
    <name type="scientific">Siphoviridae sp. ctEIp38</name>
    <dbReference type="NCBI Taxonomy" id="2825394"/>
    <lineage>
        <taxon>Viruses</taxon>
        <taxon>Duplodnaviria</taxon>
        <taxon>Heunggongvirae</taxon>
        <taxon>Uroviricota</taxon>
        <taxon>Caudoviricetes</taxon>
    </lineage>
</organism>
<dbReference type="EMBL" id="BK015638">
    <property type="protein sequence ID" value="DAE17309.1"/>
    <property type="molecule type" value="Genomic_DNA"/>
</dbReference>
<protein>
    <submittedName>
        <fullName evidence="1">Uncharacterized protein</fullName>
    </submittedName>
</protein>
<reference evidence="1" key="1">
    <citation type="journal article" date="2021" name="Proc. Natl. Acad. Sci. U.S.A.">
        <title>A Catalog of Tens of Thousands of Viruses from Human Metagenomes Reveals Hidden Associations with Chronic Diseases.</title>
        <authorList>
            <person name="Tisza M.J."/>
            <person name="Buck C.B."/>
        </authorList>
    </citation>
    <scope>NUCLEOTIDE SEQUENCE</scope>
    <source>
        <strain evidence="1">CtEIp38</strain>
    </source>
</reference>
<proteinExistence type="predicted"/>